<evidence type="ECO:0000313" key="6">
    <source>
        <dbReference type="Proteomes" id="UP000515570"/>
    </source>
</evidence>
<evidence type="ECO:0000313" key="5">
    <source>
        <dbReference type="EMBL" id="QMV84844.1"/>
    </source>
</evidence>
<feature type="active site" evidence="3">
    <location>
        <position position="86"/>
    </location>
</feature>
<dbReference type="Proteomes" id="UP000515570">
    <property type="component" value="Chromosome"/>
</dbReference>
<dbReference type="Gene3D" id="3.40.630.10">
    <property type="entry name" value="Zn peptidases"/>
    <property type="match status" value="1"/>
</dbReference>
<dbReference type="PIRSF" id="PIRSF037238">
    <property type="entry name" value="Carboxypeptidase_G2"/>
    <property type="match status" value="1"/>
</dbReference>
<gene>
    <name evidence="5" type="ORF">HW450_10955</name>
</gene>
<dbReference type="CDD" id="cd03885">
    <property type="entry name" value="M20_CPDG2"/>
    <property type="match status" value="1"/>
</dbReference>
<organism evidence="5 6">
    <name type="scientific">Corynebacterium hindlerae</name>
    <dbReference type="NCBI Taxonomy" id="699041"/>
    <lineage>
        <taxon>Bacteria</taxon>
        <taxon>Bacillati</taxon>
        <taxon>Actinomycetota</taxon>
        <taxon>Actinomycetes</taxon>
        <taxon>Mycobacteriales</taxon>
        <taxon>Corynebacteriaceae</taxon>
        <taxon>Corynebacterium</taxon>
    </lineage>
</organism>
<dbReference type="GO" id="GO:0016787">
    <property type="term" value="F:hydrolase activity"/>
    <property type="evidence" value="ECO:0007669"/>
    <property type="project" value="UniProtKB-KW"/>
</dbReference>
<dbReference type="SUPFAM" id="SSF53187">
    <property type="entry name" value="Zn-dependent exopeptidases"/>
    <property type="match status" value="1"/>
</dbReference>
<proteinExistence type="predicted"/>
<name>A0A7G5FE03_9CORY</name>
<protein>
    <submittedName>
        <fullName evidence="5">M20 family metallopeptidase</fullName>
    </submittedName>
</protein>
<dbReference type="Pfam" id="PF01546">
    <property type="entry name" value="Peptidase_M20"/>
    <property type="match status" value="1"/>
</dbReference>
<dbReference type="RefSeq" id="WP_182385651.1">
    <property type="nucleotide sequence ID" value="NZ_CP059833.1"/>
</dbReference>
<dbReference type="SUPFAM" id="SSF55031">
    <property type="entry name" value="Bacterial exopeptidase dimerisation domain"/>
    <property type="match status" value="1"/>
</dbReference>
<keyword evidence="6" id="KW-1185">Reference proteome</keyword>
<evidence type="ECO:0000259" key="4">
    <source>
        <dbReference type="Pfam" id="PF07687"/>
    </source>
</evidence>
<dbReference type="InterPro" id="IPR036264">
    <property type="entry name" value="Bact_exopeptidase_dim_dom"/>
</dbReference>
<evidence type="ECO:0000256" key="3">
    <source>
        <dbReference type="PIRSR" id="PIRSR037238-1"/>
    </source>
</evidence>
<accession>A0A7G5FE03</accession>
<dbReference type="AlphaFoldDB" id="A0A7G5FE03"/>
<reference evidence="5 6" key="1">
    <citation type="submission" date="2020-07" db="EMBL/GenBank/DDBJ databases">
        <title>non toxigenic Corynebacterium sp. nov from a clinical source.</title>
        <authorList>
            <person name="Bernier A.-M."/>
            <person name="Bernard K."/>
        </authorList>
    </citation>
    <scope>NUCLEOTIDE SEQUENCE [LARGE SCALE GENOMIC DNA]</scope>
    <source>
        <strain evidence="6">NML 93-0612</strain>
    </source>
</reference>
<sequence>MKLLTGVEKHLDEIISDITCLVETETYSTDLKGLDDGADKIKKILTARLGANIKIETIPAEGFGDHLVVTVPGTSGKKALFVGHYDTVWPQGTLVQWQQREKTDATGRRQLSGPGIFDMKTGLVQAIWVTKVLQEWDLPRPTITLLINGDEEIGSPSSRALIEDHSKGSDMAFVFEASHEGKVKTSRKGVGLITVEAIGVESHAGLNPGDGASAITALMEWCLEAVKLANPVEGTTVNVGLISGGTGSNVVAGKATAKLDIRLRTFAEQERLDVALDQIEWTDDRVKINVTKGWNRPPMEFTPASQDLYRELETTALEMGKSIEHTAVGGASDANFIAPLGIPVICGIGADGAGAHARHEFIYPDSIPFFIALVAGTVSRLA</sequence>
<dbReference type="Gene3D" id="3.30.70.360">
    <property type="match status" value="1"/>
</dbReference>
<dbReference type="PANTHER" id="PTHR43808:SF9">
    <property type="entry name" value="BLL0789 PROTEIN"/>
    <property type="match status" value="1"/>
</dbReference>
<dbReference type="InterPro" id="IPR050072">
    <property type="entry name" value="Peptidase_M20A"/>
</dbReference>
<keyword evidence="2" id="KW-0378">Hydrolase</keyword>
<dbReference type="EMBL" id="CP059833">
    <property type="protein sequence ID" value="QMV84844.1"/>
    <property type="molecule type" value="Genomic_DNA"/>
</dbReference>
<evidence type="ECO:0000256" key="2">
    <source>
        <dbReference type="ARBA" id="ARBA00022801"/>
    </source>
</evidence>
<feature type="active site" description="Proton acceptor" evidence="3">
    <location>
        <position position="151"/>
    </location>
</feature>
<feature type="domain" description="Peptidase M20 dimerisation" evidence="4">
    <location>
        <begin position="186"/>
        <end position="273"/>
    </location>
</feature>
<dbReference type="PANTHER" id="PTHR43808">
    <property type="entry name" value="ACETYLORNITHINE DEACETYLASE"/>
    <property type="match status" value="1"/>
</dbReference>
<dbReference type="InterPro" id="IPR017150">
    <property type="entry name" value="Pept_M20_glutamate_carboxypep"/>
</dbReference>
<evidence type="ECO:0000256" key="1">
    <source>
        <dbReference type="ARBA" id="ARBA00022723"/>
    </source>
</evidence>
<dbReference type="InterPro" id="IPR011650">
    <property type="entry name" value="Peptidase_M20_dimer"/>
</dbReference>
<dbReference type="GO" id="GO:0046872">
    <property type="term" value="F:metal ion binding"/>
    <property type="evidence" value="ECO:0007669"/>
    <property type="project" value="UniProtKB-KW"/>
</dbReference>
<dbReference type="InterPro" id="IPR002933">
    <property type="entry name" value="Peptidase_M20"/>
</dbReference>
<keyword evidence="1" id="KW-0479">Metal-binding</keyword>
<dbReference type="Pfam" id="PF07687">
    <property type="entry name" value="M20_dimer"/>
    <property type="match status" value="1"/>
</dbReference>